<dbReference type="InterPro" id="IPR001296">
    <property type="entry name" value="Glyco_trans_1"/>
</dbReference>
<organism evidence="5 6">
    <name type="scientific">Ilumatobacter fluminis</name>
    <dbReference type="NCBI Taxonomy" id="467091"/>
    <lineage>
        <taxon>Bacteria</taxon>
        <taxon>Bacillati</taxon>
        <taxon>Actinomycetota</taxon>
        <taxon>Acidimicrobiia</taxon>
        <taxon>Acidimicrobiales</taxon>
        <taxon>Ilumatobacteraceae</taxon>
        <taxon>Ilumatobacter</taxon>
    </lineage>
</organism>
<name>A0A4R7I4E2_9ACTN</name>
<dbReference type="GO" id="GO:0009103">
    <property type="term" value="P:lipopolysaccharide biosynthetic process"/>
    <property type="evidence" value="ECO:0007669"/>
    <property type="project" value="TreeGrafter"/>
</dbReference>
<feature type="domain" description="Glycosyltransferase subfamily 4-like N-terminal" evidence="4">
    <location>
        <begin position="16"/>
        <end position="171"/>
    </location>
</feature>
<proteinExistence type="predicted"/>
<dbReference type="Pfam" id="PF13439">
    <property type="entry name" value="Glyco_transf_4"/>
    <property type="match status" value="1"/>
</dbReference>
<sequence length="355" mass="38094">MIRVAYTLEQCWHDVPGGTAVATLRVLDELLRRDDVEIVGVAGRHRASPDAAFVPAIDVAQLPIARPWLYETWNRVGWPTVERATGPVDVCHSTIAIPAATKAPHVVTVHDAAFVHTPERFTRHGVRVMTAGLDRCRTADLVLCPSQATADDLTSMGFDPERLRVVPWGVEQVAVHADDVERVRSTHGLPDEFVLFVGTIEPRKNLPRLAAAMQHLEHRMPLVVAGATGWGDVEVDGAADVRFLGFVPHGELHALYAAASVFAYPSLQEGFGMPILEAMTTDTPVVTSRGGATEEAAGGAASLVDPTDVESIATGIDAALERRDELVAAGRRRVSDASWASAAAATADAYREVLS</sequence>
<dbReference type="SUPFAM" id="SSF53756">
    <property type="entry name" value="UDP-Glycosyltransferase/glycogen phosphorylase"/>
    <property type="match status" value="1"/>
</dbReference>
<keyword evidence="1" id="KW-0328">Glycosyltransferase</keyword>
<feature type="domain" description="Glycosyl transferase family 1" evidence="3">
    <location>
        <begin position="185"/>
        <end position="325"/>
    </location>
</feature>
<gene>
    <name evidence="5" type="ORF">BDK89_3103</name>
</gene>
<dbReference type="EMBL" id="SOAU01000001">
    <property type="protein sequence ID" value="TDT17493.1"/>
    <property type="molecule type" value="Genomic_DNA"/>
</dbReference>
<keyword evidence="2 5" id="KW-0808">Transferase</keyword>
<protein>
    <submittedName>
        <fullName evidence="5">Glycosyltransferase involved in cell wall biosynthesis</fullName>
    </submittedName>
</protein>
<dbReference type="CDD" id="cd03809">
    <property type="entry name" value="GT4_MtfB-like"/>
    <property type="match status" value="1"/>
</dbReference>
<dbReference type="InterPro" id="IPR028098">
    <property type="entry name" value="Glyco_trans_4-like_N"/>
</dbReference>
<keyword evidence="6" id="KW-1185">Reference proteome</keyword>
<accession>A0A4R7I4E2</accession>
<dbReference type="PANTHER" id="PTHR46401:SF2">
    <property type="entry name" value="GLYCOSYLTRANSFERASE WBBK-RELATED"/>
    <property type="match status" value="1"/>
</dbReference>
<dbReference type="Gene3D" id="3.40.50.2000">
    <property type="entry name" value="Glycogen Phosphorylase B"/>
    <property type="match status" value="2"/>
</dbReference>
<evidence type="ECO:0000259" key="3">
    <source>
        <dbReference type="Pfam" id="PF00534"/>
    </source>
</evidence>
<reference evidence="5 6" key="1">
    <citation type="submission" date="2019-03" db="EMBL/GenBank/DDBJ databases">
        <title>Sequencing the genomes of 1000 actinobacteria strains.</title>
        <authorList>
            <person name="Klenk H.-P."/>
        </authorList>
    </citation>
    <scope>NUCLEOTIDE SEQUENCE [LARGE SCALE GENOMIC DNA]</scope>
    <source>
        <strain evidence="5 6">DSM 18936</strain>
    </source>
</reference>
<evidence type="ECO:0000256" key="1">
    <source>
        <dbReference type="ARBA" id="ARBA00022676"/>
    </source>
</evidence>
<evidence type="ECO:0000259" key="4">
    <source>
        <dbReference type="Pfam" id="PF13439"/>
    </source>
</evidence>
<dbReference type="PANTHER" id="PTHR46401">
    <property type="entry name" value="GLYCOSYLTRANSFERASE WBBK-RELATED"/>
    <property type="match status" value="1"/>
</dbReference>
<dbReference type="AlphaFoldDB" id="A0A4R7I4E2"/>
<dbReference type="GO" id="GO:0016757">
    <property type="term" value="F:glycosyltransferase activity"/>
    <property type="evidence" value="ECO:0007669"/>
    <property type="project" value="UniProtKB-KW"/>
</dbReference>
<evidence type="ECO:0000313" key="6">
    <source>
        <dbReference type="Proteomes" id="UP000294558"/>
    </source>
</evidence>
<dbReference type="Pfam" id="PF00534">
    <property type="entry name" value="Glycos_transf_1"/>
    <property type="match status" value="1"/>
</dbReference>
<dbReference type="Proteomes" id="UP000294558">
    <property type="component" value="Unassembled WGS sequence"/>
</dbReference>
<evidence type="ECO:0000256" key="2">
    <source>
        <dbReference type="ARBA" id="ARBA00022679"/>
    </source>
</evidence>
<evidence type="ECO:0000313" key="5">
    <source>
        <dbReference type="EMBL" id="TDT17493.1"/>
    </source>
</evidence>
<dbReference type="RefSeq" id="WP_133869779.1">
    <property type="nucleotide sequence ID" value="NZ_SOAU01000001.1"/>
</dbReference>
<dbReference type="OrthoDB" id="9801609at2"/>
<comment type="caution">
    <text evidence="5">The sequence shown here is derived from an EMBL/GenBank/DDBJ whole genome shotgun (WGS) entry which is preliminary data.</text>
</comment>